<keyword evidence="4" id="KW-1185">Reference proteome</keyword>
<dbReference type="GO" id="GO:0005509">
    <property type="term" value="F:calcium ion binding"/>
    <property type="evidence" value="ECO:0007669"/>
    <property type="project" value="InterPro"/>
</dbReference>
<dbReference type="InterPro" id="IPR001849">
    <property type="entry name" value="PH_domain"/>
</dbReference>
<gene>
    <name evidence="3" type="ORF">ACHHYP_20170</name>
</gene>
<dbReference type="InterPro" id="IPR011992">
    <property type="entry name" value="EF-hand-dom_pair"/>
</dbReference>
<dbReference type="SUPFAM" id="SSF50729">
    <property type="entry name" value="PH domain-like"/>
    <property type="match status" value="1"/>
</dbReference>
<dbReference type="EMBL" id="JNBR01000041">
    <property type="protein sequence ID" value="OQR99796.1"/>
    <property type="molecule type" value="Genomic_DNA"/>
</dbReference>
<evidence type="ECO:0000313" key="4">
    <source>
        <dbReference type="Proteomes" id="UP000243579"/>
    </source>
</evidence>
<dbReference type="SMART" id="SM00233">
    <property type="entry name" value="PH"/>
    <property type="match status" value="1"/>
</dbReference>
<dbReference type="OrthoDB" id="626167at2759"/>
<dbReference type="STRING" id="1202772.A0A1V9ZP88"/>
<comment type="caution">
    <text evidence="3">The sequence shown here is derived from an EMBL/GenBank/DDBJ whole genome shotgun (WGS) entry which is preliminary data.</text>
</comment>
<evidence type="ECO:0000259" key="2">
    <source>
        <dbReference type="PROSITE" id="PS50222"/>
    </source>
</evidence>
<dbReference type="PROSITE" id="PS50222">
    <property type="entry name" value="EF_HAND_2"/>
    <property type="match status" value="1"/>
</dbReference>
<dbReference type="Pfam" id="PF00169">
    <property type="entry name" value="PH"/>
    <property type="match status" value="1"/>
</dbReference>
<dbReference type="InterPro" id="IPR002048">
    <property type="entry name" value="EF_hand_dom"/>
</dbReference>
<feature type="domain" description="EF-hand" evidence="2">
    <location>
        <begin position="129"/>
        <end position="164"/>
    </location>
</feature>
<sequence length="200" mass="22967">MKSGKLAKHSQNFFRTKWSDKWVHLDAHALRWYPMLVTLKSQVVDQSAFALYRTKASKVLLLHDYTLVAVAAPAESRLRRKHCFQLVAKNQSVTKTFACANERELVEWVSAIHQMMYPQHNAPETDGDKRRSEAQAAFKKLDVKGAGKIDSSKLRLLLEMISFYLATYLDSIDSLLHLYISTAHQLVRRHCRLRGSPTEP</sequence>
<dbReference type="Proteomes" id="UP000243579">
    <property type="component" value="Unassembled WGS sequence"/>
</dbReference>
<reference evidence="3 4" key="1">
    <citation type="journal article" date="2014" name="Genome Biol. Evol.">
        <title>The secreted proteins of Achlya hypogyna and Thraustotheca clavata identify the ancestral oomycete secretome and reveal gene acquisitions by horizontal gene transfer.</title>
        <authorList>
            <person name="Misner I."/>
            <person name="Blouin N."/>
            <person name="Leonard G."/>
            <person name="Richards T.A."/>
            <person name="Lane C.E."/>
        </authorList>
    </citation>
    <scope>NUCLEOTIDE SEQUENCE [LARGE SCALE GENOMIC DNA]</scope>
    <source>
        <strain evidence="3 4">ATCC 48635</strain>
    </source>
</reference>
<dbReference type="InterPro" id="IPR011993">
    <property type="entry name" value="PH-like_dom_sf"/>
</dbReference>
<evidence type="ECO:0000259" key="1">
    <source>
        <dbReference type="PROSITE" id="PS50003"/>
    </source>
</evidence>
<name>A0A1V9ZP88_ACHHY</name>
<accession>A0A1V9ZP88</accession>
<organism evidence="3 4">
    <name type="scientific">Achlya hypogyna</name>
    <name type="common">Oomycete</name>
    <name type="synonym">Protoachlya hypogyna</name>
    <dbReference type="NCBI Taxonomy" id="1202772"/>
    <lineage>
        <taxon>Eukaryota</taxon>
        <taxon>Sar</taxon>
        <taxon>Stramenopiles</taxon>
        <taxon>Oomycota</taxon>
        <taxon>Saprolegniomycetes</taxon>
        <taxon>Saprolegniales</taxon>
        <taxon>Achlyaceae</taxon>
        <taxon>Achlya</taxon>
    </lineage>
</organism>
<proteinExistence type="predicted"/>
<dbReference type="CDD" id="cd00821">
    <property type="entry name" value="PH"/>
    <property type="match status" value="1"/>
</dbReference>
<dbReference type="SUPFAM" id="SSF47473">
    <property type="entry name" value="EF-hand"/>
    <property type="match status" value="1"/>
</dbReference>
<dbReference type="AlphaFoldDB" id="A0A1V9ZP88"/>
<dbReference type="Gene3D" id="2.30.29.30">
    <property type="entry name" value="Pleckstrin-homology domain (PH domain)/Phosphotyrosine-binding domain (PTB)"/>
    <property type="match status" value="1"/>
</dbReference>
<dbReference type="PROSITE" id="PS50003">
    <property type="entry name" value="PH_DOMAIN"/>
    <property type="match status" value="1"/>
</dbReference>
<feature type="domain" description="PH" evidence="1">
    <location>
        <begin position="1"/>
        <end position="117"/>
    </location>
</feature>
<protein>
    <submittedName>
        <fullName evidence="3">Uncharacterized protein</fullName>
    </submittedName>
</protein>
<evidence type="ECO:0000313" key="3">
    <source>
        <dbReference type="EMBL" id="OQR99796.1"/>
    </source>
</evidence>